<dbReference type="Proteomes" id="UP000254101">
    <property type="component" value="Unassembled WGS sequence"/>
</dbReference>
<keyword evidence="1" id="KW-0812">Transmembrane</keyword>
<keyword evidence="3" id="KW-1185">Reference proteome</keyword>
<evidence type="ECO:0000313" key="3">
    <source>
        <dbReference type="Proteomes" id="UP000254101"/>
    </source>
</evidence>
<organism evidence="2 3">
    <name type="scientific">Alteriqipengyuania lutimaris</name>
    <dbReference type="NCBI Taxonomy" id="1538146"/>
    <lineage>
        <taxon>Bacteria</taxon>
        <taxon>Pseudomonadati</taxon>
        <taxon>Pseudomonadota</taxon>
        <taxon>Alphaproteobacteria</taxon>
        <taxon>Sphingomonadales</taxon>
        <taxon>Erythrobacteraceae</taxon>
        <taxon>Alteriqipengyuania</taxon>
    </lineage>
</organism>
<keyword evidence="1" id="KW-0472">Membrane</keyword>
<comment type="caution">
    <text evidence="2">The sequence shown here is derived from an EMBL/GenBank/DDBJ whole genome shotgun (WGS) entry which is preliminary data.</text>
</comment>
<proteinExistence type="predicted"/>
<protein>
    <submittedName>
        <fullName evidence="2">DUF3422 family protein</fullName>
    </submittedName>
</protein>
<name>A0A395LRJ7_9SPHN</name>
<evidence type="ECO:0000313" key="2">
    <source>
        <dbReference type="EMBL" id="RDS77250.1"/>
    </source>
</evidence>
<feature type="transmembrane region" description="Helical" evidence="1">
    <location>
        <begin position="353"/>
        <end position="373"/>
    </location>
</feature>
<gene>
    <name evidence="2" type="ORF">DL238_06240</name>
</gene>
<accession>A0A395LRJ7</accession>
<dbReference type="RefSeq" id="WP_115491471.1">
    <property type="nucleotide sequence ID" value="NZ_JACHWW010000001.1"/>
</dbReference>
<dbReference type="EMBL" id="QRBB01000001">
    <property type="protein sequence ID" value="RDS77250.1"/>
    <property type="molecule type" value="Genomic_DNA"/>
</dbReference>
<reference evidence="2 3" key="1">
    <citation type="submission" date="2018-07" db="EMBL/GenBank/DDBJ databases">
        <title>Erythrobacter nanhaiensis sp. nov., a novel member of the genus Erythrobacter isolated from the South China Sea.</title>
        <authorList>
            <person name="Chen X."/>
            <person name="Liu J."/>
        </authorList>
    </citation>
    <scope>NUCLEOTIDE SEQUENCE [LARGE SCALE GENOMIC DNA]</scope>
    <source>
        <strain evidence="2 3">S-5</strain>
    </source>
</reference>
<sequence length="421" mass="47251">MAFTEHPLRRELVHEMHLRRFAPVRAPSRIIQMVCLVEEAGRDTEQQHLANPPIPPHSEKRESRFAVLRFADDVTVLWERHTEAVTVTLIGSGQENATRDALTGWFGDWPGAVLRATKVYVEASEAEAEELLPAMEFEREDLVSCYVCSGVRVWSDFRIREDGHGRLLICAPNRQADDLGRIVQRLQELGNYRNLALVGLPPVQRLMPELNTLEAQLAAYVQALADDAEHDDEGLLGDLSKVSAELARLRAENSYRTSASRAYAQIAGDRLDGLGVEPIDGFQSLTDFTERRLVPANRTIETFVNRLQRLSERSGDAIALLNTRIDTRIKAQNLDLLRSMESTFNLQLRLQNLVELLSVIAASYYAVALIAYMAKGVKALGTRNVVDIVIGVVTPLVILTIFLLVSRIRHRFVKEANIRGK</sequence>
<keyword evidence="1" id="KW-1133">Transmembrane helix</keyword>
<dbReference type="Pfam" id="PF11902">
    <property type="entry name" value="DUF3422"/>
    <property type="match status" value="1"/>
</dbReference>
<dbReference type="AlphaFoldDB" id="A0A395LRJ7"/>
<dbReference type="InterPro" id="IPR021830">
    <property type="entry name" value="DUF3422"/>
</dbReference>
<dbReference type="OrthoDB" id="9767470at2"/>
<evidence type="ECO:0000256" key="1">
    <source>
        <dbReference type="SAM" id="Phobius"/>
    </source>
</evidence>
<feature type="transmembrane region" description="Helical" evidence="1">
    <location>
        <begin position="385"/>
        <end position="405"/>
    </location>
</feature>